<dbReference type="AlphaFoldDB" id="A0AAV3R3E7"/>
<protein>
    <recommendedName>
        <fullName evidence="3">Reverse transcriptase domain-containing protein</fullName>
    </recommendedName>
</protein>
<comment type="caution">
    <text evidence="1">The sequence shown here is derived from an EMBL/GenBank/DDBJ whole genome shotgun (WGS) entry which is preliminary data.</text>
</comment>
<evidence type="ECO:0000313" key="2">
    <source>
        <dbReference type="Proteomes" id="UP001454036"/>
    </source>
</evidence>
<reference evidence="1 2" key="1">
    <citation type="submission" date="2024-01" db="EMBL/GenBank/DDBJ databases">
        <title>The complete chloroplast genome sequence of Lithospermum erythrorhizon: insights into the phylogenetic relationship among Boraginaceae species and the maternal lineages of purple gromwells.</title>
        <authorList>
            <person name="Okada T."/>
            <person name="Watanabe K."/>
        </authorList>
    </citation>
    <scope>NUCLEOTIDE SEQUENCE [LARGE SCALE GENOMIC DNA]</scope>
</reference>
<proteinExistence type="predicted"/>
<organism evidence="1 2">
    <name type="scientific">Lithospermum erythrorhizon</name>
    <name type="common">Purple gromwell</name>
    <name type="synonym">Lithospermum officinale var. erythrorhizon</name>
    <dbReference type="NCBI Taxonomy" id="34254"/>
    <lineage>
        <taxon>Eukaryota</taxon>
        <taxon>Viridiplantae</taxon>
        <taxon>Streptophyta</taxon>
        <taxon>Embryophyta</taxon>
        <taxon>Tracheophyta</taxon>
        <taxon>Spermatophyta</taxon>
        <taxon>Magnoliopsida</taxon>
        <taxon>eudicotyledons</taxon>
        <taxon>Gunneridae</taxon>
        <taxon>Pentapetalae</taxon>
        <taxon>asterids</taxon>
        <taxon>lamiids</taxon>
        <taxon>Boraginales</taxon>
        <taxon>Boraginaceae</taxon>
        <taxon>Boraginoideae</taxon>
        <taxon>Lithospermeae</taxon>
        <taxon>Lithospermum</taxon>
    </lineage>
</organism>
<evidence type="ECO:0008006" key="3">
    <source>
        <dbReference type="Google" id="ProtNLM"/>
    </source>
</evidence>
<dbReference type="PANTHER" id="PTHR33116">
    <property type="entry name" value="REVERSE TRANSCRIPTASE ZINC-BINDING DOMAIN-CONTAINING PROTEIN-RELATED-RELATED"/>
    <property type="match status" value="1"/>
</dbReference>
<accession>A0AAV3R3E7</accession>
<dbReference type="EMBL" id="BAABME010024396">
    <property type="protein sequence ID" value="GAA0170141.1"/>
    <property type="molecule type" value="Genomic_DNA"/>
</dbReference>
<name>A0AAV3R3E7_LITER</name>
<gene>
    <name evidence="1" type="ORF">LIER_40897</name>
</gene>
<dbReference type="Proteomes" id="UP001454036">
    <property type="component" value="Unassembled WGS sequence"/>
</dbReference>
<evidence type="ECO:0000313" key="1">
    <source>
        <dbReference type="EMBL" id="GAA0170141.1"/>
    </source>
</evidence>
<dbReference type="PANTHER" id="PTHR33116:SF86">
    <property type="entry name" value="REVERSE TRANSCRIPTASE DOMAIN-CONTAINING PROTEIN"/>
    <property type="match status" value="1"/>
</dbReference>
<sequence length="202" mass="22384">MDYVASVSYSVMINGVQSGYFKPGLGLRQGDPLSPYLFIICTEDLIFLLNNTCTLGELKGELKATITGILGMPEVANHGKYLGLPTSLGTSKKEIFSSIIEKVKAELRCATKSTLYYQTIGGDLQAKKKSIHWADWRKLCNTTANGGLGFRDLRVFNLALLSKKVWRPITDPDSQLANIYKAKYFPQGTFWNAQLGVKPSYT</sequence>
<keyword evidence="2" id="KW-1185">Reference proteome</keyword>